<dbReference type="SUPFAM" id="SSF53448">
    <property type="entry name" value="Nucleotide-diphospho-sugar transferases"/>
    <property type="match status" value="1"/>
</dbReference>
<dbReference type="Proteomes" id="UP000187261">
    <property type="component" value="Unassembled WGS sequence"/>
</dbReference>
<keyword evidence="3" id="KW-1185">Reference proteome</keyword>
<feature type="domain" description="Glycosyltransferase 2-like" evidence="1">
    <location>
        <begin position="7"/>
        <end position="165"/>
    </location>
</feature>
<dbReference type="AlphaFoldDB" id="A0A1U7PZM5"/>
<gene>
    <name evidence="2" type="ORF">SAMN05660493_02098</name>
</gene>
<dbReference type="STRING" id="1121284.SAMN05660493_02098"/>
<dbReference type="EMBL" id="FTPU01000022">
    <property type="protein sequence ID" value="SIT97381.1"/>
    <property type="molecule type" value="Genomic_DNA"/>
</dbReference>
<organism evidence="2 3">
    <name type="scientific">Epilithonimonas bovis DSM 19482</name>
    <dbReference type="NCBI Taxonomy" id="1121284"/>
    <lineage>
        <taxon>Bacteria</taxon>
        <taxon>Pseudomonadati</taxon>
        <taxon>Bacteroidota</taxon>
        <taxon>Flavobacteriia</taxon>
        <taxon>Flavobacteriales</taxon>
        <taxon>Weeksellaceae</taxon>
        <taxon>Chryseobacterium group</taxon>
        <taxon>Epilithonimonas</taxon>
    </lineage>
</organism>
<reference evidence="3" key="1">
    <citation type="submission" date="2016-10" db="EMBL/GenBank/DDBJ databases">
        <authorList>
            <person name="Varghese N."/>
            <person name="Submissions S."/>
        </authorList>
    </citation>
    <scope>NUCLEOTIDE SEQUENCE [LARGE SCALE GENOMIC DNA]</scope>
    <source>
        <strain evidence="3">DSM 19482</strain>
    </source>
</reference>
<dbReference type="GO" id="GO:0016758">
    <property type="term" value="F:hexosyltransferase activity"/>
    <property type="evidence" value="ECO:0007669"/>
    <property type="project" value="UniProtKB-ARBA"/>
</dbReference>
<dbReference type="InterPro" id="IPR029044">
    <property type="entry name" value="Nucleotide-diphossugar_trans"/>
</dbReference>
<dbReference type="Gene3D" id="3.90.550.10">
    <property type="entry name" value="Spore Coat Polysaccharide Biosynthesis Protein SpsA, Chain A"/>
    <property type="match status" value="1"/>
</dbReference>
<evidence type="ECO:0000313" key="2">
    <source>
        <dbReference type="EMBL" id="SIT97381.1"/>
    </source>
</evidence>
<proteinExistence type="predicted"/>
<dbReference type="RefSeq" id="WP_076783545.1">
    <property type="nucleotide sequence ID" value="NZ_FTPU01000022.1"/>
</dbReference>
<sequence length="287" mass="33163">MSSLSISILIANYNNGHFFKDCYRSLIEQTEQDWEAIVIDDASTDDSAVVIKALIGKDSRFRFFQNETNLGYQKTLVKAIGLSTATVFGRLDPDDVLEPRAIELSLKAHADSPQAGLVYSNFVFCDENLEPKSVHKGQTITELNEYYYNFDGEISHFATFKKSVYFQTSGIDVSNKKAEDKDLYMKLCEVAPVKYIDEDLYLYRVHDGGISTNANGDKAYFWHWVALIKMAERRHINIEDLFVEKMVRREVYDTEKEKHKNLRTLLKKSRWLQLGAKLGLFKLYKYL</sequence>
<evidence type="ECO:0000313" key="3">
    <source>
        <dbReference type="Proteomes" id="UP000187261"/>
    </source>
</evidence>
<dbReference type="InterPro" id="IPR001173">
    <property type="entry name" value="Glyco_trans_2-like"/>
</dbReference>
<dbReference type="PANTHER" id="PTHR22916:SF3">
    <property type="entry name" value="UDP-GLCNAC:BETAGAL BETA-1,3-N-ACETYLGLUCOSAMINYLTRANSFERASE-LIKE PROTEIN 1"/>
    <property type="match status" value="1"/>
</dbReference>
<dbReference type="CDD" id="cd00761">
    <property type="entry name" value="Glyco_tranf_GTA_type"/>
    <property type="match status" value="1"/>
</dbReference>
<dbReference type="Pfam" id="PF00535">
    <property type="entry name" value="Glycos_transf_2"/>
    <property type="match status" value="1"/>
</dbReference>
<name>A0A1U7PZM5_9FLAO</name>
<dbReference type="PANTHER" id="PTHR22916">
    <property type="entry name" value="GLYCOSYLTRANSFERASE"/>
    <property type="match status" value="1"/>
</dbReference>
<evidence type="ECO:0000259" key="1">
    <source>
        <dbReference type="Pfam" id="PF00535"/>
    </source>
</evidence>
<keyword evidence="2" id="KW-0808">Transferase</keyword>
<protein>
    <submittedName>
        <fullName evidence="2">Glycosyltransferase involved in cell wall bisynthesis</fullName>
    </submittedName>
</protein>
<accession>A0A1U7PZM5</accession>
<dbReference type="OrthoDB" id="635429at2"/>